<reference evidence="1" key="2">
    <citation type="submission" date="2022-01" db="EMBL/GenBank/DDBJ databases">
        <authorList>
            <person name="Yamashiro T."/>
            <person name="Shiraishi A."/>
            <person name="Satake H."/>
            <person name="Nakayama K."/>
        </authorList>
    </citation>
    <scope>NUCLEOTIDE SEQUENCE</scope>
</reference>
<dbReference type="EMBL" id="BQNB010013086">
    <property type="protein sequence ID" value="GJT11659.1"/>
    <property type="molecule type" value="Genomic_DNA"/>
</dbReference>
<reference evidence="1" key="1">
    <citation type="journal article" date="2022" name="Int. J. Mol. Sci.">
        <title>Draft Genome of Tanacetum Coccineum: Genomic Comparison of Closely Related Tanacetum-Family Plants.</title>
        <authorList>
            <person name="Yamashiro T."/>
            <person name="Shiraishi A."/>
            <person name="Nakayama K."/>
            <person name="Satake H."/>
        </authorList>
    </citation>
    <scope>NUCLEOTIDE SEQUENCE</scope>
</reference>
<dbReference type="Proteomes" id="UP001151760">
    <property type="component" value="Unassembled WGS sequence"/>
</dbReference>
<evidence type="ECO:0000313" key="2">
    <source>
        <dbReference type="Proteomes" id="UP001151760"/>
    </source>
</evidence>
<organism evidence="1 2">
    <name type="scientific">Tanacetum coccineum</name>
    <dbReference type="NCBI Taxonomy" id="301880"/>
    <lineage>
        <taxon>Eukaryota</taxon>
        <taxon>Viridiplantae</taxon>
        <taxon>Streptophyta</taxon>
        <taxon>Embryophyta</taxon>
        <taxon>Tracheophyta</taxon>
        <taxon>Spermatophyta</taxon>
        <taxon>Magnoliopsida</taxon>
        <taxon>eudicotyledons</taxon>
        <taxon>Gunneridae</taxon>
        <taxon>Pentapetalae</taxon>
        <taxon>asterids</taxon>
        <taxon>campanulids</taxon>
        <taxon>Asterales</taxon>
        <taxon>Asteraceae</taxon>
        <taxon>Asteroideae</taxon>
        <taxon>Anthemideae</taxon>
        <taxon>Anthemidinae</taxon>
        <taxon>Tanacetum</taxon>
    </lineage>
</organism>
<dbReference type="PANTHER" id="PTHR45728:SF3">
    <property type="entry name" value="ACETYL-COA CARBOXYLASE"/>
    <property type="match status" value="1"/>
</dbReference>
<protein>
    <submittedName>
        <fullName evidence="1">Uncharacterized protein</fullName>
    </submittedName>
</protein>
<proteinExistence type="predicted"/>
<keyword evidence="2" id="KW-1185">Reference proteome</keyword>
<gene>
    <name evidence="1" type="ORF">Tco_0858701</name>
</gene>
<dbReference type="PANTHER" id="PTHR45728">
    <property type="entry name" value="ACETYL-COA CARBOXYLASE, ISOFORM A"/>
    <property type="match status" value="1"/>
</dbReference>
<name>A0ABQ5BBQ7_9ASTR</name>
<accession>A0ABQ5BBQ7</accession>
<sequence length="127" mass="14152">MDNSREYNAWRTTSVNASLFDFDKAESIMPNGHCVVVCVTSEDPDDGFKPTGGKVQELESCCMVSDYVGYLKKGHTPPKHISLINSQVSFNIEGSKYTIDLHLKVGSSCAPRLPEQDDVYQEKSHSY</sequence>
<dbReference type="InterPro" id="IPR049076">
    <property type="entry name" value="ACCA"/>
</dbReference>
<comment type="caution">
    <text evidence="1">The sequence shown here is derived from an EMBL/GenBank/DDBJ whole genome shotgun (WGS) entry which is preliminary data.</text>
</comment>
<evidence type="ECO:0000313" key="1">
    <source>
        <dbReference type="EMBL" id="GJT11659.1"/>
    </source>
</evidence>
<dbReference type="Gene3D" id="3.30.470.20">
    <property type="entry name" value="ATP-grasp fold, B domain"/>
    <property type="match status" value="1"/>
</dbReference>